<sequence length="286" mass="32572">MINITRYRISFCADNDIHLQSYAGSALRGMFGHALKSMACPTANGRSCRCQGDCLYRTLFDPPQTHTHDRKQDTPPPFIVEAHSLPRHIKAGQTAYFYMTLIGKVAHSEQMMIELAWRRALSVGFDQKDKTKATAKFIGMSKFDSPFGSPIKPMPPTALILDLFTPTRIQHHGKLLNSQDLAVSLFCQALMRRYVQLSAVYGDKPDDDELKSVYQDIENVTGECYLSYRAWSRFSHRQHRVIPQDGLVGRIELHGVSERLYHYLHLGQWLHIGKGTVFGLGQYQLR</sequence>
<feature type="domain" description="CRISPR-associated protein Cas6 C-terminal" evidence="1">
    <location>
        <begin position="161"/>
        <end position="283"/>
    </location>
</feature>
<dbReference type="eggNOG" id="COG5551">
    <property type="taxonomic scope" value="Bacteria"/>
</dbReference>
<evidence type="ECO:0000259" key="1">
    <source>
        <dbReference type="Pfam" id="PF10040"/>
    </source>
</evidence>
<dbReference type="AlphaFoldDB" id="A0A066UKD7"/>
<proteinExistence type="predicted"/>
<reference evidence="2 3" key="1">
    <citation type="journal article" date="2014" name="Genome Announc.">
        <title>Draft Genome Sequence of Moraxella bovoculi Strain 237T (ATCC BAA-1259T) Isolated from a Calf with Infectious Bovine Keratoconjunctivitis.</title>
        <authorList>
            <person name="Calcutt M.J."/>
            <person name="Foecking M.F."/>
            <person name="Martin N.T."/>
            <person name="Mhlanga-Mutangadura T."/>
            <person name="Reilly T.J."/>
        </authorList>
    </citation>
    <scope>NUCLEOTIDE SEQUENCE [LARGE SCALE GENOMIC DNA]</scope>
    <source>
        <strain evidence="2 3">237</strain>
    </source>
</reference>
<accession>A0A066UKD7</accession>
<dbReference type="RefSeq" id="WP_036366579.1">
    <property type="nucleotide sequence ID" value="NZ_AOMT01000030.1"/>
</dbReference>
<organism evidence="2 3">
    <name type="scientific">Moraxella bovoculi 237</name>
    <dbReference type="NCBI Taxonomy" id="743974"/>
    <lineage>
        <taxon>Bacteria</taxon>
        <taxon>Pseudomonadati</taxon>
        <taxon>Pseudomonadota</taxon>
        <taxon>Gammaproteobacteria</taxon>
        <taxon>Moraxellales</taxon>
        <taxon>Moraxellaceae</taxon>
        <taxon>Moraxella</taxon>
    </lineage>
</organism>
<comment type="caution">
    <text evidence="2">The sequence shown here is derived from an EMBL/GenBank/DDBJ whole genome shotgun (WGS) entry which is preliminary data.</text>
</comment>
<dbReference type="EMBL" id="AOMT01000030">
    <property type="protein sequence ID" value="KDN24619.1"/>
    <property type="molecule type" value="Genomic_DNA"/>
</dbReference>
<dbReference type="GeneID" id="301974944"/>
<evidence type="ECO:0000313" key="3">
    <source>
        <dbReference type="Proteomes" id="UP000035860"/>
    </source>
</evidence>
<dbReference type="Gene3D" id="3.30.70.1900">
    <property type="match status" value="1"/>
</dbReference>
<evidence type="ECO:0000313" key="2">
    <source>
        <dbReference type="EMBL" id="KDN24619.1"/>
    </source>
</evidence>
<dbReference type="OrthoDB" id="9787241at2"/>
<gene>
    <name evidence="2" type="ORF">MBO_08207</name>
</gene>
<keyword evidence="3" id="KW-1185">Reference proteome</keyword>
<dbReference type="Pfam" id="PF10040">
    <property type="entry name" value="CRISPR_Cas6"/>
    <property type="match status" value="1"/>
</dbReference>
<protein>
    <recommendedName>
        <fullName evidence="1">CRISPR-associated protein Cas6 C-terminal domain-containing protein</fullName>
    </recommendedName>
</protein>
<name>A0A066UKD7_9GAMM</name>
<dbReference type="Proteomes" id="UP000035860">
    <property type="component" value="Unassembled WGS sequence"/>
</dbReference>
<dbReference type="InterPro" id="IPR019267">
    <property type="entry name" value="CRISPR-assoc_Cas6_C"/>
</dbReference>